<dbReference type="Proteomes" id="UP000315971">
    <property type="component" value="Unassembled WGS sequence"/>
</dbReference>
<dbReference type="Pfam" id="PF19588">
    <property type="entry name" value="SxtJ"/>
    <property type="match status" value="1"/>
</dbReference>
<keyword evidence="1" id="KW-0812">Transmembrane</keyword>
<organism evidence="2 3">
    <name type="scientific">Solitalea koreensis</name>
    <dbReference type="NCBI Taxonomy" id="543615"/>
    <lineage>
        <taxon>Bacteria</taxon>
        <taxon>Pseudomonadati</taxon>
        <taxon>Bacteroidota</taxon>
        <taxon>Sphingobacteriia</taxon>
        <taxon>Sphingobacteriales</taxon>
        <taxon>Sphingobacteriaceae</taxon>
        <taxon>Solitalea</taxon>
    </lineage>
</organism>
<feature type="transmembrane region" description="Helical" evidence="1">
    <location>
        <begin position="33"/>
        <end position="52"/>
    </location>
</feature>
<reference evidence="2 3" key="1">
    <citation type="submission" date="2017-05" db="EMBL/GenBank/DDBJ databases">
        <authorList>
            <person name="Varghese N."/>
            <person name="Submissions S."/>
        </authorList>
    </citation>
    <scope>NUCLEOTIDE SEQUENCE [LARGE SCALE GENOMIC DNA]</scope>
    <source>
        <strain evidence="2 3">DSM 21342</strain>
    </source>
</reference>
<gene>
    <name evidence="2" type="ORF">SAMN06265350_104118</name>
</gene>
<dbReference type="RefSeq" id="WP_142603048.1">
    <property type="nucleotide sequence ID" value="NZ_FXSZ01000004.1"/>
</dbReference>
<name>A0A521CJ04_9SPHI</name>
<keyword evidence="1" id="KW-1133">Transmembrane helix</keyword>
<evidence type="ECO:0000313" key="2">
    <source>
        <dbReference type="EMBL" id="SMO59426.1"/>
    </source>
</evidence>
<feature type="transmembrane region" description="Helical" evidence="1">
    <location>
        <begin position="6"/>
        <end position="26"/>
    </location>
</feature>
<dbReference type="AlphaFoldDB" id="A0A521CJ04"/>
<evidence type="ECO:0008006" key="4">
    <source>
        <dbReference type="Google" id="ProtNLM"/>
    </source>
</evidence>
<evidence type="ECO:0000256" key="1">
    <source>
        <dbReference type="SAM" id="Phobius"/>
    </source>
</evidence>
<keyword evidence="1" id="KW-0472">Membrane</keyword>
<protein>
    <recommendedName>
        <fullName evidence="4">SxtJ</fullName>
    </recommendedName>
</protein>
<sequence>MKKEQISESLLVLTTAMIAAGLIFNIHGFYTAALLMGLCGVFFLGSLGLWITKGWLKFSEVLGYINGRVLLTLIFFLVLTPVAYLKRLFKGSANFVYRKEMNSYYFVRNKMYQADDLENTW</sequence>
<proteinExistence type="predicted"/>
<feature type="transmembrane region" description="Helical" evidence="1">
    <location>
        <begin position="64"/>
        <end position="85"/>
    </location>
</feature>
<accession>A0A521CJ04</accession>
<dbReference type="InterPro" id="IPR045781">
    <property type="entry name" value="SxtJ"/>
</dbReference>
<keyword evidence="3" id="KW-1185">Reference proteome</keyword>
<evidence type="ECO:0000313" key="3">
    <source>
        <dbReference type="Proteomes" id="UP000315971"/>
    </source>
</evidence>
<dbReference type="OrthoDB" id="677995at2"/>
<dbReference type="EMBL" id="FXSZ01000004">
    <property type="protein sequence ID" value="SMO59426.1"/>
    <property type="molecule type" value="Genomic_DNA"/>
</dbReference>